<keyword evidence="1 4" id="KW-0808">Transferase</keyword>
<name>A0A1W2DD97_9FIRM</name>
<dbReference type="EMBL" id="FWXI01000015">
    <property type="protein sequence ID" value="SMC95460.1"/>
    <property type="molecule type" value="Genomic_DNA"/>
</dbReference>
<proteinExistence type="predicted"/>
<dbReference type="PANTHER" id="PTHR43420">
    <property type="entry name" value="ACETYLTRANSFERASE"/>
    <property type="match status" value="1"/>
</dbReference>
<keyword evidence="5" id="KW-1185">Reference proteome</keyword>
<dbReference type="Proteomes" id="UP000192738">
    <property type="component" value="Unassembled WGS sequence"/>
</dbReference>
<organism evidence="4 5">
    <name type="scientific">Sporomusa malonica</name>
    <dbReference type="NCBI Taxonomy" id="112901"/>
    <lineage>
        <taxon>Bacteria</taxon>
        <taxon>Bacillati</taxon>
        <taxon>Bacillota</taxon>
        <taxon>Negativicutes</taxon>
        <taxon>Selenomonadales</taxon>
        <taxon>Sporomusaceae</taxon>
        <taxon>Sporomusa</taxon>
    </lineage>
</organism>
<dbReference type="PROSITE" id="PS51186">
    <property type="entry name" value="GNAT"/>
    <property type="match status" value="1"/>
</dbReference>
<dbReference type="STRING" id="112901.SAMN04488500_1151"/>
<dbReference type="InterPro" id="IPR050680">
    <property type="entry name" value="YpeA/RimI_acetyltransf"/>
</dbReference>
<protein>
    <submittedName>
        <fullName evidence="4">Acetyltransferase (GNAT) family protein</fullName>
    </submittedName>
</protein>
<keyword evidence="2" id="KW-0012">Acyltransferase</keyword>
<accession>A0A1W2DD97</accession>
<evidence type="ECO:0000313" key="5">
    <source>
        <dbReference type="Proteomes" id="UP000192738"/>
    </source>
</evidence>
<dbReference type="RefSeq" id="WP_176215555.1">
    <property type="nucleotide sequence ID" value="NZ_CP155572.1"/>
</dbReference>
<evidence type="ECO:0000256" key="2">
    <source>
        <dbReference type="ARBA" id="ARBA00023315"/>
    </source>
</evidence>
<reference evidence="4 5" key="1">
    <citation type="submission" date="2017-04" db="EMBL/GenBank/DDBJ databases">
        <authorList>
            <person name="Afonso C.L."/>
            <person name="Miller P.J."/>
            <person name="Scott M.A."/>
            <person name="Spackman E."/>
            <person name="Goraichik I."/>
            <person name="Dimitrov K.M."/>
            <person name="Suarez D.L."/>
            <person name="Swayne D.E."/>
        </authorList>
    </citation>
    <scope>NUCLEOTIDE SEQUENCE [LARGE SCALE GENOMIC DNA]</scope>
    <source>
        <strain evidence="4 5">DSM 5090</strain>
    </source>
</reference>
<sequence length="169" mass="20003">MDIILAIRHDVEGIINLIHECIIDMESKDIFQWNQYYPNIDVVTEDIQQRALFLIKDDNDYVGIITVNEDQPTEYSKIQWLSETGRNLIIHRLAIHPNWQGKGIAMKLMDFAEEYAKKNDYRSVRLDAYTANPKSNRLYEKRGYKKVGQIFIPMRELPFNCYEKVMLDI</sequence>
<dbReference type="SUPFAM" id="SSF55729">
    <property type="entry name" value="Acyl-CoA N-acyltransferases (Nat)"/>
    <property type="match status" value="1"/>
</dbReference>
<gene>
    <name evidence="4" type="ORF">SAMN04488500_1151</name>
</gene>
<evidence type="ECO:0000256" key="1">
    <source>
        <dbReference type="ARBA" id="ARBA00022679"/>
    </source>
</evidence>
<feature type="domain" description="N-acetyltransferase" evidence="3">
    <location>
        <begin position="1"/>
        <end position="168"/>
    </location>
</feature>
<evidence type="ECO:0000259" key="3">
    <source>
        <dbReference type="PROSITE" id="PS51186"/>
    </source>
</evidence>
<dbReference type="PANTHER" id="PTHR43420:SF46">
    <property type="entry name" value="ACETYLTRANSFERASE"/>
    <property type="match status" value="1"/>
</dbReference>
<dbReference type="AlphaFoldDB" id="A0A1W2DD97"/>
<dbReference type="InterPro" id="IPR000182">
    <property type="entry name" value="GNAT_dom"/>
</dbReference>
<evidence type="ECO:0000313" key="4">
    <source>
        <dbReference type="EMBL" id="SMC95460.1"/>
    </source>
</evidence>
<dbReference type="Gene3D" id="3.40.630.30">
    <property type="match status" value="1"/>
</dbReference>
<dbReference type="Pfam" id="PF00583">
    <property type="entry name" value="Acetyltransf_1"/>
    <property type="match status" value="1"/>
</dbReference>
<dbReference type="GO" id="GO:0016747">
    <property type="term" value="F:acyltransferase activity, transferring groups other than amino-acyl groups"/>
    <property type="evidence" value="ECO:0007669"/>
    <property type="project" value="InterPro"/>
</dbReference>
<dbReference type="CDD" id="cd04301">
    <property type="entry name" value="NAT_SF"/>
    <property type="match status" value="1"/>
</dbReference>
<dbReference type="InterPro" id="IPR016181">
    <property type="entry name" value="Acyl_CoA_acyltransferase"/>
</dbReference>